<dbReference type="InterPro" id="IPR050549">
    <property type="entry name" value="MFS_Trehalose_Transporter"/>
</dbReference>
<feature type="domain" description="Major facilitator superfamily (MFS) profile" evidence="9">
    <location>
        <begin position="13"/>
        <end position="450"/>
    </location>
</feature>
<keyword evidence="2" id="KW-0813">Transport</keyword>
<comment type="subcellular location">
    <subcellularLocation>
        <location evidence="1">Cell membrane</location>
        <topology evidence="1">Multi-pass membrane protein</topology>
    </subcellularLocation>
</comment>
<sequence>MGGSKSTRNQYFAALSVNLISVSFGANFGWVSTSIDQLMRPETSRLTSEITNDGLGWLTSVMSIGGLLGSIVFSWLADRIGRRACFLFMGTLVAVNWLLIIFARNLVQLCVARVLAGAIGGGCFAVIPVYITEMTEDRLRSTLGTFMSLSMCIGLLVMHILGYFLDYVTVAWIMLLIPSAFLCTFTFIPDTPEYLERYHKKGVENSLRYFRGISANENGQLQAELTKLCKPFATLENGRDQSEDNKLHLNDFTNRKARKAFFIGFGIILANQLTGCLTMAKYISVVFRDAGSSLSPIGSSIVVILIQLVGTYSATLFVERAGRKTLMLISTAGICLGQVSMAFYYYMGQLNIDSRPFNWLPIASLSFIMFCSSIGLLAVDHIVISEITPPKIRSVIVRVHMVTMSAISICLAKAFPHLSESMGISGIVSMFAIFSFLLTIFIALYVPETKGKSIQEIQASL</sequence>
<feature type="transmembrane region" description="Helical" evidence="8">
    <location>
        <begin position="84"/>
        <end position="105"/>
    </location>
</feature>
<keyword evidence="4" id="KW-0762">Sugar transport</keyword>
<dbReference type="GeneID" id="117564988"/>
<keyword evidence="5 8" id="KW-0812">Transmembrane</keyword>
<dbReference type="GO" id="GO:0022857">
    <property type="term" value="F:transmembrane transporter activity"/>
    <property type="evidence" value="ECO:0007669"/>
    <property type="project" value="InterPro"/>
</dbReference>
<dbReference type="PANTHER" id="PTHR48021:SF33">
    <property type="entry name" value="AT22075P-RELATED"/>
    <property type="match status" value="1"/>
</dbReference>
<dbReference type="PANTHER" id="PTHR48021">
    <property type="match status" value="1"/>
</dbReference>
<dbReference type="Pfam" id="PF00083">
    <property type="entry name" value="Sugar_tr"/>
    <property type="match status" value="1"/>
</dbReference>
<protein>
    <submittedName>
        <fullName evidence="11">Facilitated trehalose transporter Tret1-like</fullName>
    </submittedName>
</protein>
<feature type="transmembrane region" description="Helical" evidence="8">
    <location>
        <begin position="427"/>
        <end position="446"/>
    </location>
</feature>
<feature type="transmembrane region" description="Helical" evidence="8">
    <location>
        <begin position="12"/>
        <end position="35"/>
    </location>
</feature>
<proteinExistence type="predicted"/>
<dbReference type="SUPFAM" id="SSF103473">
    <property type="entry name" value="MFS general substrate transporter"/>
    <property type="match status" value="1"/>
</dbReference>
<dbReference type="InterPro" id="IPR036259">
    <property type="entry name" value="MFS_trans_sf"/>
</dbReference>
<keyword evidence="3" id="KW-1003">Cell membrane</keyword>
<evidence type="ECO:0000256" key="5">
    <source>
        <dbReference type="ARBA" id="ARBA00022692"/>
    </source>
</evidence>
<feature type="transmembrane region" description="Helical" evidence="8">
    <location>
        <begin position="297"/>
        <end position="318"/>
    </location>
</feature>
<evidence type="ECO:0000256" key="3">
    <source>
        <dbReference type="ARBA" id="ARBA00022475"/>
    </source>
</evidence>
<evidence type="ECO:0000259" key="9">
    <source>
        <dbReference type="PROSITE" id="PS50850"/>
    </source>
</evidence>
<evidence type="ECO:0000256" key="6">
    <source>
        <dbReference type="ARBA" id="ARBA00022989"/>
    </source>
</evidence>
<dbReference type="PROSITE" id="PS00217">
    <property type="entry name" value="SUGAR_TRANSPORT_2"/>
    <property type="match status" value="1"/>
</dbReference>
<evidence type="ECO:0000313" key="10">
    <source>
        <dbReference type="Proteomes" id="UP000515160"/>
    </source>
</evidence>
<feature type="transmembrane region" description="Helical" evidence="8">
    <location>
        <begin position="395"/>
        <end position="415"/>
    </location>
</feature>
<evidence type="ECO:0000256" key="4">
    <source>
        <dbReference type="ARBA" id="ARBA00022597"/>
    </source>
</evidence>
<keyword evidence="6 8" id="KW-1133">Transmembrane helix</keyword>
<keyword evidence="7 8" id="KW-0472">Membrane</keyword>
<evidence type="ECO:0000256" key="1">
    <source>
        <dbReference type="ARBA" id="ARBA00004651"/>
    </source>
</evidence>
<evidence type="ECO:0000256" key="7">
    <source>
        <dbReference type="ARBA" id="ARBA00023136"/>
    </source>
</evidence>
<dbReference type="InterPro" id="IPR005829">
    <property type="entry name" value="Sugar_transporter_CS"/>
</dbReference>
<dbReference type="RefSeq" id="XP_051858954.1">
    <property type="nucleotide sequence ID" value="XM_052002994.1"/>
</dbReference>
<reference evidence="11" key="1">
    <citation type="submission" date="2025-08" db="UniProtKB">
        <authorList>
            <consortium name="RefSeq"/>
        </authorList>
    </citation>
    <scope>IDENTIFICATION</scope>
    <source>
        <strain evidence="11">15112-1751.03</strain>
        <tissue evidence="11">Whole Adult</tissue>
    </source>
</reference>
<name>A0A9C6SMZ8_DROAB</name>
<keyword evidence="10" id="KW-1185">Reference proteome</keyword>
<evidence type="ECO:0000256" key="2">
    <source>
        <dbReference type="ARBA" id="ARBA00022448"/>
    </source>
</evidence>
<feature type="transmembrane region" description="Helical" evidence="8">
    <location>
        <begin position="260"/>
        <end position="285"/>
    </location>
</feature>
<dbReference type="FunFam" id="1.20.1250.20:FF:000218">
    <property type="entry name" value="facilitated trehalose transporter Tret1"/>
    <property type="match status" value="1"/>
</dbReference>
<feature type="transmembrane region" description="Helical" evidence="8">
    <location>
        <begin position="111"/>
        <end position="131"/>
    </location>
</feature>
<accession>A0A9C6SMZ8</accession>
<feature type="transmembrane region" description="Helical" evidence="8">
    <location>
        <begin position="55"/>
        <end position="77"/>
    </location>
</feature>
<dbReference type="AlphaFoldDB" id="A0A9C6SMZ8"/>
<dbReference type="OrthoDB" id="6612291at2759"/>
<dbReference type="PROSITE" id="PS50850">
    <property type="entry name" value="MFS"/>
    <property type="match status" value="1"/>
</dbReference>
<gene>
    <name evidence="11" type="primary">LOC117564988</name>
</gene>
<feature type="transmembrane region" description="Helical" evidence="8">
    <location>
        <begin position="170"/>
        <end position="188"/>
    </location>
</feature>
<feature type="transmembrane region" description="Helical" evidence="8">
    <location>
        <begin position="143"/>
        <end position="164"/>
    </location>
</feature>
<feature type="transmembrane region" description="Helical" evidence="8">
    <location>
        <begin position="325"/>
        <end position="347"/>
    </location>
</feature>
<feature type="transmembrane region" description="Helical" evidence="8">
    <location>
        <begin position="359"/>
        <end position="383"/>
    </location>
</feature>
<evidence type="ECO:0000313" key="11">
    <source>
        <dbReference type="RefSeq" id="XP_051858954.1"/>
    </source>
</evidence>
<dbReference type="Proteomes" id="UP000515160">
    <property type="component" value="Chromosome 2L"/>
</dbReference>
<dbReference type="InterPro" id="IPR005828">
    <property type="entry name" value="MFS_sugar_transport-like"/>
</dbReference>
<dbReference type="GO" id="GO:0005886">
    <property type="term" value="C:plasma membrane"/>
    <property type="evidence" value="ECO:0007669"/>
    <property type="project" value="UniProtKB-SubCell"/>
</dbReference>
<dbReference type="Gene3D" id="1.20.1250.20">
    <property type="entry name" value="MFS general substrate transporter like domains"/>
    <property type="match status" value="1"/>
</dbReference>
<dbReference type="InterPro" id="IPR020846">
    <property type="entry name" value="MFS_dom"/>
</dbReference>
<evidence type="ECO:0000256" key="8">
    <source>
        <dbReference type="SAM" id="Phobius"/>
    </source>
</evidence>
<organism evidence="10 11">
    <name type="scientific">Drosophila albomicans</name>
    <name type="common">Fruit fly</name>
    <dbReference type="NCBI Taxonomy" id="7291"/>
    <lineage>
        <taxon>Eukaryota</taxon>
        <taxon>Metazoa</taxon>
        <taxon>Ecdysozoa</taxon>
        <taxon>Arthropoda</taxon>
        <taxon>Hexapoda</taxon>
        <taxon>Insecta</taxon>
        <taxon>Pterygota</taxon>
        <taxon>Neoptera</taxon>
        <taxon>Endopterygota</taxon>
        <taxon>Diptera</taxon>
        <taxon>Brachycera</taxon>
        <taxon>Muscomorpha</taxon>
        <taxon>Ephydroidea</taxon>
        <taxon>Drosophilidae</taxon>
        <taxon>Drosophila</taxon>
    </lineage>
</organism>